<evidence type="ECO:0000256" key="4">
    <source>
        <dbReference type="ARBA" id="ARBA00037131"/>
    </source>
</evidence>
<dbReference type="PRINTS" id="PR01438">
    <property type="entry name" value="UNVRSLSTRESS"/>
</dbReference>
<reference evidence="6 7" key="1">
    <citation type="journal article" date="2012" name="J. Bacteriol.">
        <title>Genome Sequence of Idiomarina xiamenensis Type Strain 10-D-4.</title>
        <authorList>
            <person name="Lai Q."/>
            <person name="Wang L."/>
            <person name="Wang W."/>
            <person name="Shao Z."/>
        </authorList>
    </citation>
    <scope>NUCLEOTIDE SEQUENCE [LARGE SCALE GENOMIC DNA]</scope>
    <source>
        <strain evidence="6 7">10-D-4</strain>
    </source>
</reference>
<accession>K2JU77</accession>
<dbReference type="PANTHER" id="PTHR47892">
    <property type="entry name" value="UNIVERSAL STRESS PROTEIN E"/>
    <property type="match status" value="1"/>
</dbReference>
<dbReference type="AlphaFoldDB" id="K2JU77"/>
<keyword evidence="7" id="KW-1185">Reference proteome</keyword>
<evidence type="ECO:0000256" key="2">
    <source>
        <dbReference type="ARBA" id="ARBA00008791"/>
    </source>
</evidence>
<comment type="subcellular location">
    <subcellularLocation>
        <location evidence="1">Cytoplasm</location>
    </subcellularLocation>
</comment>
<comment type="similarity">
    <text evidence="2">Belongs to the universal stress protein A family.</text>
</comment>
<dbReference type="Pfam" id="PF00582">
    <property type="entry name" value="Usp"/>
    <property type="match status" value="2"/>
</dbReference>
<evidence type="ECO:0000313" key="7">
    <source>
        <dbReference type="Proteomes" id="UP000014115"/>
    </source>
</evidence>
<comment type="function">
    <text evidence="4">Required for resistance to DNA-damaging agents.</text>
</comment>
<sequence length="320" mass="36095">MDSTQASEQRILVVLDATEQQQKALHRALELARLTSAKQLANVKLTLFLSIYDFSYEMTTMLAAQEREAMRHSLIADREAWIKDLLSDYDMHGVEHELCVMWHNRPYEAIVIHAIEQQHDLIIKSTRRHDGLQHVIFTPTDWHILRKAPCPVLLVKDHDWPQQGHIIAAIHALSDNDHHDSLNRRIIERALALAEPLQAQVHLLNAYPGAPMNIAVEIPEFDMVGYGDTLAKQHLLQLQHYADRYHIPAACCHVEEGMPEHVIPEVAERLDAELVVLGTVGRSGFSAALIGNTAEHVIDHLNCDVLAVKPEGFKSPLAKS</sequence>
<evidence type="ECO:0000256" key="1">
    <source>
        <dbReference type="ARBA" id="ARBA00004496"/>
    </source>
</evidence>
<dbReference type="PANTHER" id="PTHR47892:SF1">
    <property type="entry name" value="UNIVERSAL STRESS PROTEIN E"/>
    <property type="match status" value="1"/>
</dbReference>
<dbReference type="InterPro" id="IPR006016">
    <property type="entry name" value="UspA"/>
</dbReference>
<comment type="caution">
    <text evidence="6">The sequence shown here is derived from an EMBL/GenBank/DDBJ whole genome shotgun (WGS) entry which is preliminary data.</text>
</comment>
<dbReference type="SUPFAM" id="SSF52402">
    <property type="entry name" value="Adenine nucleotide alpha hydrolases-like"/>
    <property type="match status" value="2"/>
</dbReference>
<dbReference type="InterPro" id="IPR006015">
    <property type="entry name" value="Universal_stress_UspA"/>
</dbReference>
<name>K2JU77_9GAMM</name>
<dbReference type="eggNOG" id="COG0589">
    <property type="taxonomic scope" value="Bacteria"/>
</dbReference>
<dbReference type="Proteomes" id="UP000014115">
    <property type="component" value="Unassembled WGS sequence"/>
</dbReference>
<dbReference type="STRING" id="740709.A10D4_02102"/>
<dbReference type="PATRIC" id="fig|740709.3.peg.423"/>
<dbReference type="Gene3D" id="3.40.50.12370">
    <property type="match status" value="1"/>
</dbReference>
<keyword evidence="3" id="KW-0963">Cytoplasm</keyword>
<evidence type="ECO:0000256" key="3">
    <source>
        <dbReference type="ARBA" id="ARBA00022490"/>
    </source>
</evidence>
<gene>
    <name evidence="6" type="ORF">A10D4_02102</name>
</gene>
<proteinExistence type="inferred from homology"/>
<evidence type="ECO:0000313" key="6">
    <source>
        <dbReference type="EMBL" id="EKE86996.1"/>
    </source>
</evidence>
<dbReference type="EMBL" id="AMRG01000002">
    <property type="protein sequence ID" value="EKE86996.1"/>
    <property type="molecule type" value="Genomic_DNA"/>
</dbReference>
<dbReference type="GO" id="GO:0005737">
    <property type="term" value="C:cytoplasm"/>
    <property type="evidence" value="ECO:0007669"/>
    <property type="project" value="UniProtKB-SubCell"/>
</dbReference>
<protein>
    <submittedName>
        <fullName evidence="6">Universal stress protein UspE</fullName>
    </submittedName>
</protein>
<organism evidence="6 7">
    <name type="scientific">Idiomarina xiamenensis 10-D-4</name>
    <dbReference type="NCBI Taxonomy" id="740709"/>
    <lineage>
        <taxon>Bacteria</taxon>
        <taxon>Pseudomonadati</taxon>
        <taxon>Pseudomonadota</taxon>
        <taxon>Gammaproteobacteria</taxon>
        <taxon>Alteromonadales</taxon>
        <taxon>Idiomarinaceae</taxon>
        <taxon>Idiomarina</taxon>
    </lineage>
</organism>
<dbReference type="RefSeq" id="WP_008487428.1">
    <property type="nucleotide sequence ID" value="NZ_AMRG01000002.1"/>
</dbReference>
<feature type="domain" description="UspA" evidence="5">
    <location>
        <begin position="184"/>
        <end position="309"/>
    </location>
</feature>
<dbReference type="OrthoDB" id="239260at2"/>
<feature type="domain" description="UspA" evidence="5">
    <location>
        <begin position="9"/>
        <end position="156"/>
    </location>
</feature>
<evidence type="ECO:0000259" key="5">
    <source>
        <dbReference type="Pfam" id="PF00582"/>
    </source>
</evidence>
<dbReference type="NCBIfam" id="NF008380">
    <property type="entry name" value="PRK11175.1"/>
    <property type="match status" value="1"/>
</dbReference>